<dbReference type="EMBL" id="VOIH02000004">
    <property type="protein sequence ID" value="KAF3449045.1"/>
    <property type="molecule type" value="Genomic_DNA"/>
</dbReference>
<evidence type="ECO:0000256" key="1">
    <source>
        <dbReference type="SAM" id="MobiDB-lite"/>
    </source>
</evidence>
<dbReference type="InterPro" id="IPR040256">
    <property type="entry name" value="At4g02000-like"/>
</dbReference>
<organism evidence="2 3">
    <name type="scientific">Rhamnella rubrinervis</name>
    <dbReference type="NCBI Taxonomy" id="2594499"/>
    <lineage>
        <taxon>Eukaryota</taxon>
        <taxon>Viridiplantae</taxon>
        <taxon>Streptophyta</taxon>
        <taxon>Embryophyta</taxon>
        <taxon>Tracheophyta</taxon>
        <taxon>Spermatophyta</taxon>
        <taxon>Magnoliopsida</taxon>
        <taxon>eudicotyledons</taxon>
        <taxon>Gunneridae</taxon>
        <taxon>Pentapetalae</taxon>
        <taxon>rosids</taxon>
        <taxon>fabids</taxon>
        <taxon>Rosales</taxon>
        <taxon>Rhamnaceae</taxon>
        <taxon>rhamnoid group</taxon>
        <taxon>Rhamneae</taxon>
        <taxon>Rhamnella</taxon>
    </lineage>
</organism>
<reference evidence="2" key="1">
    <citation type="submission" date="2020-03" db="EMBL/GenBank/DDBJ databases">
        <title>A high-quality chromosome-level genome assembly of a woody plant with both climbing and erect habits, Rhamnella rubrinervis.</title>
        <authorList>
            <person name="Lu Z."/>
            <person name="Yang Y."/>
            <person name="Zhu X."/>
            <person name="Sun Y."/>
        </authorList>
    </citation>
    <scope>NUCLEOTIDE SEQUENCE</scope>
    <source>
        <strain evidence="2">BYM</strain>
        <tissue evidence="2">Leaf</tissue>
    </source>
</reference>
<accession>A0A8K0MKP0</accession>
<dbReference type="PANTHER" id="PTHR31286">
    <property type="entry name" value="GLYCINE-RICH CELL WALL STRUCTURAL PROTEIN 1.8-LIKE"/>
    <property type="match status" value="1"/>
</dbReference>
<dbReference type="Proteomes" id="UP000796880">
    <property type="component" value="Unassembled WGS sequence"/>
</dbReference>
<feature type="region of interest" description="Disordered" evidence="1">
    <location>
        <begin position="367"/>
        <end position="414"/>
    </location>
</feature>
<evidence type="ECO:0000313" key="2">
    <source>
        <dbReference type="EMBL" id="KAF3449045.1"/>
    </source>
</evidence>
<comment type="caution">
    <text evidence="2">The sequence shown here is derived from an EMBL/GenBank/DDBJ whole genome shotgun (WGS) entry which is preliminary data.</text>
</comment>
<feature type="compositionally biased region" description="Acidic residues" evidence="1">
    <location>
        <begin position="374"/>
        <end position="388"/>
    </location>
</feature>
<sequence>MPEWFSGMTRNHVDSARAGSNPAAHREASASLFFQQGSMPKCRRSLDAGRCNTARAEVGLLAGVASTQIVVDRPSLQISWSLFHSSSIVCKNRLSMGSWIQLYVIDRLELHHGPGRVLICRIMAFDPAWERWGLKPSPTVNLDMKLVNSLNAGSTTLEKSFGIAGGGVEALFNKNCASKQPSFVDVVNDLAREIDIPLKFDNSTITGNYGHYARVLIDVDLAGFILEKLLLETTDDCIEVELYFESFPDFCTSCHSVGHSVAKCKSVIGKMPSKDGSHINKKENKASVLNQVYKARQVPPQPIKSTTPSMPTTNAFDVLNTEVTPAYIEDMVHQHDATPSSMTNKMGIEVQSSAPDLGAATTRTDINTEMGNVPEDDDYADDFGEDEWPPLQGEGSSKPSNEFDDTPYTGQQSNTMVMVPIESSGALTTEQGKLDLVASQPNFSETTDQNLWNMVKKNQVD</sequence>
<protein>
    <submittedName>
        <fullName evidence="2">Uncharacterized protein</fullName>
    </submittedName>
</protein>
<evidence type="ECO:0000313" key="3">
    <source>
        <dbReference type="Proteomes" id="UP000796880"/>
    </source>
</evidence>
<dbReference type="PANTHER" id="PTHR31286:SF60">
    <property type="entry name" value="PROTEIN, PUTATIVE-RELATED"/>
    <property type="match status" value="1"/>
</dbReference>
<dbReference type="OrthoDB" id="1750606at2759"/>
<keyword evidence="3" id="KW-1185">Reference proteome</keyword>
<dbReference type="AlphaFoldDB" id="A0A8K0MKP0"/>
<gene>
    <name evidence="2" type="ORF">FNV43_RR09769</name>
</gene>
<name>A0A8K0MKP0_9ROSA</name>
<proteinExistence type="predicted"/>